<dbReference type="GO" id="GO:0051059">
    <property type="term" value="F:NF-kappaB binding"/>
    <property type="evidence" value="ECO:0007669"/>
    <property type="project" value="TreeGrafter"/>
</dbReference>
<dbReference type="AlphaFoldDB" id="A0AAV0W594"/>
<dbReference type="Pfam" id="PF00023">
    <property type="entry name" value="Ank"/>
    <property type="match status" value="1"/>
</dbReference>
<dbReference type="Gene3D" id="1.25.40.20">
    <property type="entry name" value="Ankyrin repeat-containing domain"/>
    <property type="match status" value="2"/>
</dbReference>
<dbReference type="Pfam" id="PF12796">
    <property type="entry name" value="Ank_2"/>
    <property type="match status" value="2"/>
</dbReference>
<reference evidence="5 6" key="1">
    <citation type="submission" date="2023-01" db="EMBL/GenBank/DDBJ databases">
        <authorList>
            <person name="Whitehead M."/>
        </authorList>
    </citation>
    <scope>NUCLEOTIDE SEQUENCE [LARGE SCALE GENOMIC DNA]</scope>
</reference>
<organism evidence="5 6">
    <name type="scientific">Macrosiphum euphorbiae</name>
    <name type="common">potato aphid</name>
    <dbReference type="NCBI Taxonomy" id="13131"/>
    <lineage>
        <taxon>Eukaryota</taxon>
        <taxon>Metazoa</taxon>
        <taxon>Ecdysozoa</taxon>
        <taxon>Arthropoda</taxon>
        <taxon>Hexapoda</taxon>
        <taxon>Insecta</taxon>
        <taxon>Pterygota</taxon>
        <taxon>Neoptera</taxon>
        <taxon>Paraneoptera</taxon>
        <taxon>Hemiptera</taxon>
        <taxon>Sternorrhyncha</taxon>
        <taxon>Aphidomorpha</taxon>
        <taxon>Aphidoidea</taxon>
        <taxon>Aphididae</taxon>
        <taxon>Macrosiphini</taxon>
        <taxon>Macrosiphum</taxon>
    </lineage>
</organism>
<dbReference type="PROSITE" id="PS50297">
    <property type="entry name" value="ANK_REP_REGION"/>
    <property type="match status" value="3"/>
</dbReference>
<protein>
    <submittedName>
        <fullName evidence="5">Uncharacterized protein</fullName>
    </submittedName>
</protein>
<evidence type="ECO:0000256" key="3">
    <source>
        <dbReference type="PROSITE-ProRule" id="PRU00023"/>
    </source>
</evidence>
<dbReference type="InterPro" id="IPR002110">
    <property type="entry name" value="Ankyrin_rpt"/>
</dbReference>
<dbReference type="PANTHER" id="PTHR46680:SF3">
    <property type="entry name" value="NF-KAPPA-B INHIBITOR CACTUS"/>
    <property type="match status" value="1"/>
</dbReference>
<dbReference type="InterPro" id="IPR051070">
    <property type="entry name" value="NF-kappa-B_inhibitor"/>
</dbReference>
<evidence type="ECO:0000256" key="1">
    <source>
        <dbReference type="ARBA" id="ARBA00022737"/>
    </source>
</evidence>
<proteinExistence type="predicted"/>
<evidence type="ECO:0000313" key="5">
    <source>
        <dbReference type="EMBL" id="CAI6350986.1"/>
    </source>
</evidence>
<keyword evidence="1" id="KW-0677">Repeat</keyword>
<feature type="repeat" description="ANK" evidence="3">
    <location>
        <begin position="353"/>
        <end position="385"/>
    </location>
</feature>
<name>A0AAV0W594_9HEMI</name>
<evidence type="ECO:0000256" key="2">
    <source>
        <dbReference type="ARBA" id="ARBA00023043"/>
    </source>
</evidence>
<dbReference type="GO" id="GO:0005829">
    <property type="term" value="C:cytosol"/>
    <property type="evidence" value="ECO:0007669"/>
    <property type="project" value="TreeGrafter"/>
</dbReference>
<dbReference type="EMBL" id="CARXXK010000001">
    <property type="protein sequence ID" value="CAI6350986.1"/>
    <property type="molecule type" value="Genomic_DNA"/>
</dbReference>
<gene>
    <name evidence="5" type="ORF">MEUPH1_LOCUS7381</name>
</gene>
<sequence>MRLPDHGFALIAADARVFVDELSTNKMMSTMVVRKLFLGKREKQLQSIKSEKVAEDNSNMQMDSGFLSGANLSCDIMLSKENIEDDIKHKELLNDKQQKETTKITLDSGVDICVTDDLGDLNIDREPYHKNVWRFYFQQNDDGDTPLHLAIIHGDIQLSKRLIDICPDSKILDIRNDDGQNALHSKENIEDDIKLKELLNDKQQKETTKITLDSGVDICVTDDLGDLNIDREPYHKNVWRFYFQQNDDGDTPLHLAIIHGDIQLSKRLIDICPDSKILDIRNDDGQNALHLAVMTNQCEIVKLLMMAHANAEILDYKGNTAVHLACYDGKLDCLKIFANYVSLPKIFNIINYDGLACIHIATIANHPNLLRFIVNNSKNVNITDHKSGYTALHFAVALNRANLIDCLIDKVDPNIESYAGKLAFEVDDEEDEDDEEEDYDEDKEYSEISDDIMKSVNALQLPNNSSIKC</sequence>
<dbReference type="PANTHER" id="PTHR46680">
    <property type="entry name" value="NF-KAPPA-B INHIBITOR ALPHA"/>
    <property type="match status" value="1"/>
</dbReference>
<feature type="region of interest" description="Disordered" evidence="4">
    <location>
        <begin position="426"/>
        <end position="446"/>
    </location>
</feature>
<keyword evidence="2 3" id="KW-0040">ANK repeat</keyword>
<dbReference type="SUPFAM" id="SSF48403">
    <property type="entry name" value="Ankyrin repeat"/>
    <property type="match status" value="2"/>
</dbReference>
<evidence type="ECO:0000256" key="4">
    <source>
        <dbReference type="SAM" id="MobiDB-lite"/>
    </source>
</evidence>
<dbReference type="InterPro" id="IPR036770">
    <property type="entry name" value="Ankyrin_rpt-contain_sf"/>
</dbReference>
<feature type="repeat" description="ANK" evidence="3">
    <location>
        <begin position="248"/>
        <end position="280"/>
    </location>
</feature>
<dbReference type="PROSITE" id="PS50088">
    <property type="entry name" value="ANK_REPEAT"/>
    <property type="match status" value="4"/>
</dbReference>
<evidence type="ECO:0000313" key="6">
    <source>
        <dbReference type="Proteomes" id="UP001160148"/>
    </source>
</evidence>
<comment type="caution">
    <text evidence="5">The sequence shown here is derived from an EMBL/GenBank/DDBJ whole genome shotgun (WGS) entry which is preliminary data.</text>
</comment>
<dbReference type="Proteomes" id="UP001160148">
    <property type="component" value="Unassembled WGS sequence"/>
</dbReference>
<dbReference type="GO" id="GO:0071356">
    <property type="term" value="P:cellular response to tumor necrosis factor"/>
    <property type="evidence" value="ECO:0007669"/>
    <property type="project" value="TreeGrafter"/>
</dbReference>
<dbReference type="SMART" id="SM00248">
    <property type="entry name" value="ANK"/>
    <property type="match status" value="6"/>
</dbReference>
<feature type="repeat" description="ANK" evidence="3">
    <location>
        <begin position="142"/>
        <end position="174"/>
    </location>
</feature>
<feature type="repeat" description="ANK" evidence="3">
    <location>
        <begin position="284"/>
        <end position="316"/>
    </location>
</feature>
<accession>A0AAV0W594</accession>
<keyword evidence="6" id="KW-1185">Reference proteome</keyword>